<gene>
    <name evidence="1" type="ORF">RQL38_01380</name>
</gene>
<sequence>MFKLLRNIKLMFLYYFPRLSVRKFVSIQNSIREQLFCKLNFFKIKPKKILNLGYDSMKSSTLRLFKLYPSSTLINVNLNLDFCIRNKCKIRENIELDKKFLKVCCNPLYLPFKDNFFDLVFIEKIGLKKNSLYLFIEEIYRVMNYRGCLLFSMLGFDTFKELRRFWFVDDKYMYIKNFETIFSIGNLLLSKSFLDPVIDREILKLCIPNVGYLLKFLKENEYDIYVSFNDCLIDNKNFDIFLKYLYKKTILNCISFFTYEILYGNAWKK</sequence>
<organism evidence="1 2">
    <name type="scientific">Candidatus Legionella polyplacis</name>
    <dbReference type="NCBI Taxonomy" id="2005262"/>
    <lineage>
        <taxon>Bacteria</taxon>
        <taxon>Pseudomonadati</taxon>
        <taxon>Pseudomonadota</taxon>
        <taxon>Gammaproteobacteria</taxon>
        <taxon>Legionellales</taxon>
        <taxon>Legionellaceae</taxon>
        <taxon>Legionella</taxon>
    </lineage>
</organism>
<name>A0ABZ2GZN4_9GAMM</name>
<evidence type="ECO:0000313" key="1">
    <source>
        <dbReference type="EMBL" id="WWR11804.1"/>
    </source>
</evidence>
<protein>
    <recommendedName>
        <fullName evidence="3">Methyltransferase type 11 domain-containing protein</fullName>
    </recommendedName>
</protein>
<proteinExistence type="predicted"/>
<dbReference type="EMBL" id="CP135136">
    <property type="protein sequence ID" value="WWR11804.1"/>
    <property type="molecule type" value="Genomic_DNA"/>
</dbReference>
<evidence type="ECO:0008006" key="3">
    <source>
        <dbReference type="Google" id="ProtNLM"/>
    </source>
</evidence>
<dbReference type="RefSeq" id="WP_338521250.1">
    <property type="nucleotide sequence ID" value="NZ_CP135136.1"/>
</dbReference>
<evidence type="ECO:0000313" key="2">
    <source>
        <dbReference type="Proteomes" id="UP001360424"/>
    </source>
</evidence>
<dbReference type="Proteomes" id="UP001360424">
    <property type="component" value="Chromosome"/>
</dbReference>
<dbReference type="InterPro" id="IPR029063">
    <property type="entry name" value="SAM-dependent_MTases_sf"/>
</dbReference>
<keyword evidence="2" id="KW-1185">Reference proteome</keyword>
<accession>A0ABZ2GZN4</accession>
<dbReference type="Gene3D" id="3.40.50.150">
    <property type="entry name" value="Vaccinia Virus protein VP39"/>
    <property type="match status" value="1"/>
</dbReference>
<reference evidence="1" key="1">
    <citation type="submission" date="2023-09" db="EMBL/GenBank/DDBJ databases">
        <title>Genomes of two closely related lineages of the louse Polyplax serrata with different host specificities.</title>
        <authorList>
            <person name="Martinu J."/>
            <person name="Tarabai H."/>
            <person name="Stefka J."/>
            <person name="Hypsa V."/>
        </authorList>
    </citation>
    <scope>NUCLEOTIDE SEQUENCE [LARGE SCALE GENOMIC DNA]</scope>
    <source>
        <strain evidence="1">HR10_N</strain>
    </source>
</reference>
<dbReference type="SUPFAM" id="SSF53335">
    <property type="entry name" value="S-adenosyl-L-methionine-dependent methyltransferases"/>
    <property type="match status" value="1"/>
</dbReference>